<evidence type="ECO:0000313" key="2">
    <source>
        <dbReference type="Proteomes" id="UP001314170"/>
    </source>
</evidence>
<organism evidence="1 2">
    <name type="scientific">Dovyalis caffra</name>
    <dbReference type="NCBI Taxonomy" id="77055"/>
    <lineage>
        <taxon>Eukaryota</taxon>
        <taxon>Viridiplantae</taxon>
        <taxon>Streptophyta</taxon>
        <taxon>Embryophyta</taxon>
        <taxon>Tracheophyta</taxon>
        <taxon>Spermatophyta</taxon>
        <taxon>Magnoliopsida</taxon>
        <taxon>eudicotyledons</taxon>
        <taxon>Gunneridae</taxon>
        <taxon>Pentapetalae</taxon>
        <taxon>rosids</taxon>
        <taxon>fabids</taxon>
        <taxon>Malpighiales</taxon>
        <taxon>Salicaceae</taxon>
        <taxon>Flacourtieae</taxon>
        <taxon>Dovyalis</taxon>
    </lineage>
</organism>
<reference evidence="1 2" key="1">
    <citation type="submission" date="2024-01" db="EMBL/GenBank/DDBJ databases">
        <authorList>
            <person name="Waweru B."/>
        </authorList>
    </citation>
    <scope>NUCLEOTIDE SEQUENCE [LARGE SCALE GENOMIC DNA]</scope>
</reference>
<comment type="caution">
    <text evidence="1">The sequence shown here is derived from an EMBL/GenBank/DDBJ whole genome shotgun (WGS) entry which is preliminary data.</text>
</comment>
<gene>
    <name evidence="1" type="ORF">DCAF_LOCUS67</name>
</gene>
<sequence>MHKWKTILDTLLPLYREFPQLWTTKRYLRLRYNQKCISGVDENAGVGATHLSLECDHATNE</sequence>
<accession>A0AAV1QNJ0</accession>
<dbReference type="AlphaFoldDB" id="A0AAV1QNJ0"/>
<dbReference type="Proteomes" id="UP001314170">
    <property type="component" value="Unassembled WGS sequence"/>
</dbReference>
<keyword evidence="2" id="KW-1185">Reference proteome</keyword>
<name>A0AAV1QNJ0_9ROSI</name>
<dbReference type="EMBL" id="CAWUPB010000026">
    <property type="protein sequence ID" value="CAK7322458.1"/>
    <property type="molecule type" value="Genomic_DNA"/>
</dbReference>
<evidence type="ECO:0000313" key="1">
    <source>
        <dbReference type="EMBL" id="CAK7322458.1"/>
    </source>
</evidence>
<protein>
    <submittedName>
        <fullName evidence="1">Uncharacterized protein</fullName>
    </submittedName>
</protein>
<proteinExistence type="predicted"/>